<evidence type="ECO:0000313" key="8">
    <source>
        <dbReference type="Proteomes" id="UP000253551"/>
    </source>
</evidence>
<name>A0A367KR43_RHIST</name>
<dbReference type="SMART" id="SM00487">
    <property type="entry name" value="DEXDc"/>
    <property type="match status" value="1"/>
</dbReference>
<evidence type="ECO:0008006" key="9">
    <source>
        <dbReference type="Google" id="ProtNLM"/>
    </source>
</evidence>
<dbReference type="InterPro" id="IPR001650">
    <property type="entry name" value="Helicase_C-like"/>
</dbReference>
<dbReference type="GO" id="GO:0016787">
    <property type="term" value="F:hydrolase activity"/>
    <property type="evidence" value="ECO:0007669"/>
    <property type="project" value="UniProtKB-KW"/>
</dbReference>
<evidence type="ECO:0000256" key="4">
    <source>
        <dbReference type="ARBA" id="ARBA00022840"/>
    </source>
</evidence>
<evidence type="ECO:0000256" key="2">
    <source>
        <dbReference type="ARBA" id="ARBA00022801"/>
    </source>
</evidence>
<evidence type="ECO:0000256" key="3">
    <source>
        <dbReference type="ARBA" id="ARBA00022806"/>
    </source>
</evidence>
<accession>A0A367KR43</accession>
<feature type="domain" description="Helicase C-terminal" evidence="6">
    <location>
        <begin position="344"/>
        <end position="482"/>
    </location>
</feature>
<sequence>MLPLKICIRSFSSTCNVQSKRSALRKPNISTLTKHLKPDGMNGRERRDLLRASLKHNKPKTSNAPYIPIKRRLETIKTPTELNAKQLAAHLAQQTWDDLKLSSDAIKAIKTVLNESATPTEIQALAIPPLLDRRKRHILVAAETGSGKTFAYLLPTIDLLKADEKKCKRRLDHPRAIVLVPTRELVHQVVKSCKSLGHISKFRAVGLEGRTARSQVASMLANGPIDILVTTPTTLLAYQKDHTVSLADTRYLIMDEADSLFDAGWGQDCRQIIQSVQRVADKTGAPEKVIIVSATLPKSVHSTLDSLFPQMVKITTPSLHKALPNLKQSFVDLQRFQGNRQLALLEVLKKNIKDDKTLVFCNTKKSVELVHQFLESKNIHAVALYKDAPISRSESLALFAGPVEENHNVLISTDIASRGIDTTFVDHVVLYDFPTSVVDYLHRVGRTARAGQVGKATSLIGRKDRMMSDRIRRAIREGNVMT</sequence>
<dbReference type="PROSITE" id="PS51192">
    <property type="entry name" value="HELICASE_ATP_BIND_1"/>
    <property type="match status" value="1"/>
</dbReference>
<organism evidence="7 8">
    <name type="scientific">Rhizopus stolonifer</name>
    <name type="common">Rhizopus nigricans</name>
    <dbReference type="NCBI Taxonomy" id="4846"/>
    <lineage>
        <taxon>Eukaryota</taxon>
        <taxon>Fungi</taxon>
        <taxon>Fungi incertae sedis</taxon>
        <taxon>Mucoromycota</taxon>
        <taxon>Mucoromycotina</taxon>
        <taxon>Mucoromycetes</taxon>
        <taxon>Mucorales</taxon>
        <taxon>Mucorineae</taxon>
        <taxon>Rhizopodaceae</taxon>
        <taxon>Rhizopus</taxon>
    </lineage>
</organism>
<dbReference type="GO" id="GO:0004386">
    <property type="term" value="F:helicase activity"/>
    <property type="evidence" value="ECO:0007669"/>
    <property type="project" value="UniProtKB-KW"/>
</dbReference>
<keyword evidence="2" id="KW-0378">Hydrolase</keyword>
<gene>
    <name evidence="7" type="ORF">CU098_012964</name>
</gene>
<evidence type="ECO:0000259" key="5">
    <source>
        <dbReference type="PROSITE" id="PS51192"/>
    </source>
</evidence>
<keyword evidence="4" id="KW-0067">ATP-binding</keyword>
<dbReference type="STRING" id="4846.A0A367KR43"/>
<proteinExistence type="predicted"/>
<reference evidence="7 8" key="1">
    <citation type="journal article" date="2018" name="G3 (Bethesda)">
        <title>Phylogenetic and Phylogenomic Definition of Rhizopus Species.</title>
        <authorList>
            <person name="Gryganskyi A.P."/>
            <person name="Golan J."/>
            <person name="Dolatabadi S."/>
            <person name="Mondo S."/>
            <person name="Robb S."/>
            <person name="Idnurm A."/>
            <person name="Muszewska A."/>
            <person name="Steczkiewicz K."/>
            <person name="Masonjones S."/>
            <person name="Liao H.L."/>
            <person name="Gajdeczka M.T."/>
            <person name="Anike F."/>
            <person name="Vuek A."/>
            <person name="Anishchenko I.M."/>
            <person name="Voigt K."/>
            <person name="de Hoog G.S."/>
            <person name="Smith M.E."/>
            <person name="Heitman J."/>
            <person name="Vilgalys R."/>
            <person name="Stajich J.E."/>
        </authorList>
    </citation>
    <scope>NUCLEOTIDE SEQUENCE [LARGE SCALE GENOMIC DNA]</scope>
    <source>
        <strain evidence="7 8">LSU 92-RS-03</strain>
    </source>
</reference>
<keyword evidence="3" id="KW-0347">Helicase</keyword>
<dbReference type="Pfam" id="PF00270">
    <property type="entry name" value="DEAD"/>
    <property type="match status" value="1"/>
</dbReference>
<dbReference type="InterPro" id="IPR027417">
    <property type="entry name" value="P-loop_NTPase"/>
</dbReference>
<dbReference type="InterPro" id="IPR014001">
    <property type="entry name" value="Helicase_ATP-bd"/>
</dbReference>
<feature type="domain" description="Helicase ATP-binding" evidence="5">
    <location>
        <begin position="129"/>
        <end position="314"/>
    </location>
</feature>
<evidence type="ECO:0000259" key="6">
    <source>
        <dbReference type="PROSITE" id="PS51194"/>
    </source>
</evidence>
<dbReference type="EMBL" id="PJQM01000622">
    <property type="protein sequence ID" value="RCI04641.1"/>
    <property type="molecule type" value="Genomic_DNA"/>
</dbReference>
<dbReference type="GO" id="GO:0005524">
    <property type="term" value="F:ATP binding"/>
    <property type="evidence" value="ECO:0007669"/>
    <property type="project" value="UniProtKB-KW"/>
</dbReference>
<dbReference type="GO" id="GO:0003676">
    <property type="term" value="F:nucleic acid binding"/>
    <property type="evidence" value="ECO:0007669"/>
    <property type="project" value="InterPro"/>
</dbReference>
<evidence type="ECO:0000313" key="7">
    <source>
        <dbReference type="EMBL" id="RCI04641.1"/>
    </source>
</evidence>
<dbReference type="Pfam" id="PF00271">
    <property type="entry name" value="Helicase_C"/>
    <property type="match status" value="1"/>
</dbReference>
<comment type="caution">
    <text evidence="7">The sequence shown here is derived from an EMBL/GenBank/DDBJ whole genome shotgun (WGS) entry which is preliminary data.</text>
</comment>
<dbReference type="AlphaFoldDB" id="A0A367KR43"/>
<dbReference type="Proteomes" id="UP000253551">
    <property type="component" value="Unassembled WGS sequence"/>
</dbReference>
<dbReference type="CDD" id="cd18787">
    <property type="entry name" value="SF2_C_DEAD"/>
    <property type="match status" value="1"/>
</dbReference>
<evidence type="ECO:0000256" key="1">
    <source>
        <dbReference type="ARBA" id="ARBA00022741"/>
    </source>
</evidence>
<protein>
    <recommendedName>
        <fullName evidence="9">RNA helicase</fullName>
    </recommendedName>
</protein>
<dbReference type="InterPro" id="IPR011545">
    <property type="entry name" value="DEAD/DEAH_box_helicase_dom"/>
</dbReference>
<dbReference type="Gene3D" id="3.40.50.300">
    <property type="entry name" value="P-loop containing nucleotide triphosphate hydrolases"/>
    <property type="match status" value="2"/>
</dbReference>
<dbReference type="PROSITE" id="PS51194">
    <property type="entry name" value="HELICASE_CTER"/>
    <property type="match status" value="1"/>
</dbReference>
<dbReference type="PANTHER" id="PTHR47960">
    <property type="entry name" value="DEAD-BOX ATP-DEPENDENT RNA HELICASE 50"/>
    <property type="match status" value="1"/>
</dbReference>
<dbReference type="OrthoDB" id="10256233at2759"/>
<dbReference type="SUPFAM" id="SSF52540">
    <property type="entry name" value="P-loop containing nucleoside triphosphate hydrolases"/>
    <property type="match status" value="1"/>
</dbReference>
<dbReference type="SMART" id="SM00490">
    <property type="entry name" value="HELICc"/>
    <property type="match status" value="1"/>
</dbReference>
<keyword evidence="8" id="KW-1185">Reference proteome</keyword>
<keyword evidence="1" id="KW-0547">Nucleotide-binding</keyword>